<dbReference type="InterPro" id="IPR011765">
    <property type="entry name" value="Pept_M16_N"/>
</dbReference>
<comment type="similarity">
    <text evidence="1">Belongs to the peptidase M16 family.</text>
</comment>
<dbReference type="EMBL" id="MEWR01000018">
    <property type="protein sequence ID" value="OGC81805.1"/>
    <property type="molecule type" value="Genomic_DNA"/>
</dbReference>
<accession>A0A1F4XJC2</accession>
<dbReference type="GO" id="GO:0046872">
    <property type="term" value="F:metal ion binding"/>
    <property type="evidence" value="ECO:0007669"/>
    <property type="project" value="InterPro"/>
</dbReference>
<gene>
    <name evidence="4" type="ORF">A2V81_01720</name>
</gene>
<organism evidence="4 5">
    <name type="scientific">Candidatus Abawacabacteria bacterium RBG_16_42_10</name>
    <dbReference type="NCBI Taxonomy" id="1817814"/>
    <lineage>
        <taxon>Bacteria</taxon>
        <taxon>Candidatus Abawacaibacteriota</taxon>
    </lineage>
</organism>
<dbReference type="SUPFAM" id="SSF63411">
    <property type="entry name" value="LuxS/MPP-like metallohydrolase"/>
    <property type="match status" value="2"/>
</dbReference>
<sequence>MYDKTVLPNGLRVISATLPHTEVVTVLVLVGTGSRFETIDINGISHFLEHLFFKGAKRYPDTKAVSEAVDSVGGEFNAFTGKDYTGYYVRVAKEHASVACDVISDMLLHATFKPEEIERERGVILEEINMYEDNPQSKIAEDFERQVFGDQPLGWSIAGPKDVIRQVSRDIIIDYRARTYVPQNIVVTITGPLSHQESLKLATEYFQFTNDGEIPQSAKFVPQEFSRKHIVERKTEQAHFWLGTRAYDRNHPDRHALKVLGTILGGGMSSRLFLSVRERQGLCYYIAANYDRYADTGSFAAYAGVDLTRVNQALRAIEQEFTHICEETIPETELNKAKSYIKGKLVMSMEDSESVANMIAHQQLFHDRFYTLDEQKEHVDSVSVQDIQRVARDILKPENMALSIIGPFKDEQIQF</sequence>
<dbReference type="InterPro" id="IPR007863">
    <property type="entry name" value="Peptidase_M16_C"/>
</dbReference>
<dbReference type="Pfam" id="PF00675">
    <property type="entry name" value="Peptidase_M16"/>
    <property type="match status" value="1"/>
</dbReference>
<evidence type="ECO:0000259" key="3">
    <source>
        <dbReference type="Pfam" id="PF05193"/>
    </source>
</evidence>
<evidence type="ECO:0000256" key="1">
    <source>
        <dbReference type="ARBA" id="ARBA00007261"/>
    </source>
</evidence>
<evidence type="ECO:0000259" key="2">
    <source>
        <dbReference type="Pfam" id="PF00675"/>
    </source>
</evidence>
<feature type="domain" description="Peptidase M16 N-terminal" evidence="2">
    <location>
        <begin position="12"/>
        <end position="161"/>
    </location>
</feature>
<dbReference type="PANTHER" id="PTHR11851:SF49">
    <property type="entry name" value="MITOCHONDRIAL-PROCESSING PEPTIDASE SUBUNIT ALPHA"/>
    <property type="match status" value="1"/>
</dbReference>
<name>A0A1F4XJC2_9BACT</name>
<dbReference type="InterPro" id="IPR050361">
    <property type="entry name" value="MPP/UQCRC_Complex"/>
</dbReference>
<evidence type="ECO:0000313" key="4">
    <source>
        <dbReference type="EMBL" id="OGC81805.1"/>
    </source>
</evidence>
<comment type="caution">
    <text evidence="4">The sequence shown here is derived from an EMBL/GenBank/DDBJ whole genome shotgun (WGS) entry which is preliminary data.</text>
</comment>
<dbReference type="STRING" id="1817814.A2V81_01720"/>
<evidence type="ECO:0000313" key="5">
    <source>
        <dbReference type="Proteomes" id="UP000177614"/>
    </source>
</evidence>
<dbReference type="Proteomes" id="UP000177614">
    <property type="component" value="Unassembled WGS sequence"/>
</dbReference>
<protein>
    <recommendedName>
        <fullName evidence="6">Peptidase M16</fullName>
    </recommendedName>
</protein>
<dbReference type="Pfam" id="PF05193">
    <property type="entry name" value="Peptidase_M16_C"/>
    <property type="match status" value="1"/>
</dbReference>
<dbReference type="Gene3D" id="3.30.830.10">
    <property type="entry name" value="Metalloenzyme, LuxS/M16 peptidase-like"/>
    <property type="match status" value="2"/>
</dbReference>
<reference evidence="4 5" key="1">
    <citation type="journal article" date="2016" name="Nat. Commun.">
        <title>Thousands of microbial genomes shed light on interconnected biogeochemical processes in an aquifer system.</title>
        <authorList>
            <person name="Anantharaman K."/>
            <person name="Brown C.T."/>
            <person name="Hug L.A."/>
            <person name="Sharon I."/>
            <person name="Castelle C.J."/>
            <person name="Probst A.J."/>
            <person name="Thomas B.C."/>
            <person name="Singh A."/>
            <person name="Wilkins M.J."/>
            <person name="Karaoz U."/>
            <person name="Brodie E.L."/>
            <person name="Williams K.H."/>
            <person name="Hubbard S.S."/>
            <person name="Banfield J.F."/>
        </authorList>
    </citation>
    <scope>NUCLEOTIDE SEQUENCE [LARGE SCALE GENOMIC DNA]</scope>
</reference>
<dbReference type="AlphaFoldDB" id="A0A1F4XJC2"/>
<dbReference type="PANTHER" id="PTHR11851">
    <property type="entry name" value="METALLOPROTEASE"/>
    <property type="match status" value="1"/>
</dbReference>
<proteinExistence type="inferred from homology"/>
<evidence type="ECO:0008006" key="6">
    <source>
        <dbReference type="Google" id="ProtNLM"/>
    </source>
</evidence>
<feature type="domain" description="Peptidase M16 C-terminal" evidence="3">
    <location>
        <begin position="167"/>
        <end position="339"/>
    </location>
</feature>
<dbReference type="InterPro" id="IPR011249">
    <property type="entry name" value="Metalloenz_LuxS/M16"/>
</dbReference>